<keyword evidence="3" id="KW-1003">Cell membrane</keyword>
<feature type="transmembrane region" description="Helical" evidence="8">
    <location>
        <begin position="21"/>
        <end position="38"/>
    </location>
</feature>
<keyword evidence="7 8" id="KW-0472">Membrane</keyword>
<evidence type="ECO:0000256" key="5">
    <source>
        <dbReference type="ARBA" id="ARBA00022729"/>
    </source>
</evidence>
<feature type="transmembrane region" description="Helical" evidence="8">
    <location>
        <begin position="292"/>
        <end position="320"/>
    </location>
</feature>
<evidence type="ECO:0000313" key="10">
    <source>
        <dbReference type="EMBL" id="SPH27491.1"/>
    </source>
</evidence>
<keyword evidence="6 8" id="KW-1133">Transmembrane helix</keyword>
<reference evidence="10 11" key="1">
    <citation type="submission" date="2018-03" db="EMBL/GenBank/DDBJ databases">
        <authorList>
            <person name="Keele B.F."/>
        </authorList>
    </citation>
    <scope>NUCLEOTIDE SEQUENCE [LARGE SCALE GENOMIC DNA]</scope>
    <source>
        <strain evidence="10 11">CECT 8599</strain>
    </source>
</reference>
<dbReference type="PANTHER" id="PTHR16026">
    <property type="entry name" value="CARTILAGE ACIDIC PROTEIN 1"/>
    <property type="match status" value="1"/>
</dbReference>
<feature type="transmembrane region" description="Helical" evidence="8">
    <location>
        <begin position="124"/>
        <end position="145"/>
    </location>
</feature>
<proteinExistence type="inferred from homology"/>
<dbReference type="InterPro" id="IPR005524">
    <property type="entry name" value="DUF318"/>
</dbReference>
<feature type="transmembrane region" description="Helical" evidence="8">
    <location>
        <begin position="157"/>
        <end position="177"/>
    </location>
</feature>
<dbReference type="InterPro" id="IPR027039">
    <property type="entry name" value="Crtac1"/>
</dbReference>
<evidence type="ECO:0000256" key="3">
    <source>
        <dbReference type="ARBA" id="ARBA00022475"/>
    </source>
</evidence>
<sequence>MSDVTVSHHAKPGLIHPGQGLRFALAVLIVVVLAYLFWTGSRYPALDEKAMMSGAIQLEDPLGFEAWFTLTPDMTLFERVFFSTLNWINTNKKGMSFGILFAAAFLTVVPFLTTRSFRNSFANAALGLVIGTPLGVCVNCAAPIARGMYSAGLRAETTLAAMIASPTLNIVVLTMLFSLLPFYMAVTKIALSLFVILIAVPLICRILPQIELPADEVICPLPAPLQAGAQTGVRPRPDTLWTAFVAVAKSYVSNLWYIARMTVPLMVLAGFLGALTATLLPPSLITGIGFSVIVLVLVAGVGLFLPAPIAFDVVLCGVLISAGLAHGYVMALLFTLGTFSIYSFFIVRQSVGLKAATYLSGVVCALGIAAGAGAQGYYNWQSQRALDLLLQGNAQPEPVFWGAHASEAYPWTASDDITVTAQPLAPVSAPATTPFTRAEARTIGIHKPLEFSMRDMWPPFWEGRSVASGDFDRDGDLDLVIASTQAGVYLSTNTGDGQFAPVDLGEFTALRDMLIFNAVLVDIDNDGWLDLFLATYLTGNFIVPNTQGRFDFAAMRPVKNRDDAVMTMALSFADVDRDGDLDAALGNWAAGWYRRIPGEESRNRVIWNNGALSGDAFTDLPGIPGETLSILFTDFDANGTADLIVGNDFEIPDYFYKGDGAGALDMVVADDALIPHTTDTTMAVKTADLMNNGHPDIYLAQIAGRSSGVSETLKMQPLAQYCDGVDHAEDKAKCLENMAIKGWYKSGNNFDPTYAARCQTLSGVNKDQCRAMLVKDLAIQKRDPNVCKLIPVGQPVAQAYCALHFKPSRTPTALEIALTHLQIRRSNVLLTWQGSAFEDQAEPRGLDVGGWSWDTKIADFDHDGWQDVYIVNGTWVPNEVSPSNLFFHNTGGTFVEASGPFGLEDYMMTAAATRFDMDNDGDLDMITHTVNGPITVFTNNTQTRGIVFDLQDLQGNRDGIGAVVKLHDASGRIQRREVQLGGGFMSFDAPRVHFGLGDETHATKVDVHWATGEASTIEGRLEIGQKYTITRHPAQ</sequence>
<dbReference type="EMBL" id="OMOR01000003">
    <property type="protein sequence ID" value="SPH27491.1"/>
    <property type="molecule type" value="Genomic_DNA"/>
</dbReference>
<dbReference type="Pfam" id="PF03773">
    <property type="entry name" value="ArsP_1"/>
    <property type="match status" value="1"/>
</dbReference>
<evidence type="ECO:0000259" key="9">
    <source>
        <dbReference type="Pfam" id="PF07593"/>
    </source>
</evidence>
<feature type="transmembrane region" description="Helical" evidence="8">
    <location>
        <begin position="326"/>
        <end position="346"/>
    </location>
</feature>
<keyword evidence="4 8" id="KW-0812">Transmembrane</keyword>
<dbReference type="InterPro" id="IPR013517">
    <property type="entry name" value="FG-GAP"/>
</dbReference>
<evidence type="ECO:0000256" key="4">
    <source>
        <dbReference type="ARBA" id="ARBA00022692"/>
    </source>
</evidence>
<feature type="transmembrane region" description="Helical" evidence="8">
    <location>
        <begin position="257"/>
        <end position="280"/>
    </location>
</feature>
<organism evidence="10 11">
    <name type="scientific">Ascidiaceihabitans donghaensis</name>
    <dbReference type="NCBI Taxonomy" id="1510460"/>
    <lineage>
        <taxon>Bacteria</taxon>
        <taxon>Pseudomonadati</taxon>
        <taxon>Pseudomonadota</taxon>
        <taxon>Alphaproteobacteria</taxon>
        <taxon>Rhodobacterales</taxon>
        <taxon>Paracoccaceae</taxon>
        <taxon>Ascidiaceihabitans</taxon>
    </lineage>
</organism>
<keyword evidence="5" id="KW-0732">Signal</keyword>
<evidence type="ECO:0000256" key="1">
    <source>
        <dbReference type="ARBA" id="ARBA00004651"/>
    </source>
</evidence>
<accession>A0A2R8BPQ9</accession>
<comment type="similarity">
    <text evidence="2">Belongs to the UPF0718 family.</text>
</comment>
<feature type="transmembrane region" description="Helical" evidence="8">
    <location>
        <begin position="358"/>
        <end position="378"/>
    </location>
</feature>
<dbReference type="AlphaFoldDB" id="A0A2R8BPQ9"/>
<dbReference type="PANTHER" id="PTHR16026:SF0">
    <property type="entry name" value="CARTILAGE ACIDIC PROTEIN 1"/>
    <property type="match status" value="1"/>
</dbReference>
<dbReference type="Pfam" id="PF13517">
    <property type="entry name" value="FG-GAP_3"/>
    <property type="match status" value="1"/>
</dbReference>
<feature type="transmembrane region" description="Helical" evidence="8">
    <location>
        <begin position="189"/>
        <end position="208"/>
    </location>
</feature>
<evidence type="ECO:0000256" key="2">
    <source>
        <dbReference type="ARBA" id="ARBA00006386"/>
    </source>
</evidence>
<protein>
    <recommendedName>
        <fullName evidence="9">ASPIC/UnbV domain-containing protein</fullName>
    </recommendedName>
</protein>
<dbReference type="Pfam" id="PF07593">
    <property type="entry name" value="UnbV_ASPIC"/>
    <property type="match status" value="1"/>
</dbReference>
<name>A0A2R8BPQ9_9RHOB</name>
<dbReference type="Proteomes" id="UP000244880">
    <property type="component" value="Unassembled WGS sequence"/>
</dbReference>
<feature type="domain" description="ASPIC/UnbV" evidence="9">
    <location>
        <begin position="959"/>
        <end position="1027"/>
    </location>
</feature>
<dbReference type="InterPro" id="IPR011519">
    <property type="entry name" value="UnbV_ASPIC"/>
</dbReference>
<dbReference type="SUPFAM" id="SSF69318">
    <property type="entry name" value="Integrin alpha N-terminal domain"/>
    <property type="match status" value="1"/>
</dbReference>
<dbReference type="InterPro" id="IPR028994">
    <property type="entry name" value="Integrin_alpha_N"/>
</dbReference>
<evidence type="ECO:0000256" key="8">
    <source>
        <dbReference type="SAM" id="Phobius"/>
    </source>
</evidence>
<comment type="subcellular location">
    <subcellularLocation>
        <location evidence="1">Cell membrane</location>
        <topology evidence="1">Multi-pass membrane protein</topology>
    </subcellularLocation>
</comment>
<evidence type="ECO:0000313" key="11">
    <source>
        <dbReference type="Proteomes" id="UP000244880"/>
    </source>
</evidence>
<gene>
    <name evidence="10" type="ORF">ASD8599_03957</name>
</gene>
<dbReference type="GO" id="GO:0005886">
    <property type="term" value="C:plasma membrane"/>
    <property type="evidence" value="ECO:0007669"/>
    <property type="project" value="UniProtKB-SubCell"/>
</dbReference>
<evidence type="ECO:0000256" key="6">
    <source>
        <dbReference type="ARBA" id="ARBA00022989"/>
    </source>
</evidence>
<keyword evidence="11" id="KW-1185">Reference proteome</keyword>
<feature type="transmembrane region" description="Helical" evidence="8">
    <location>
        <begin position="94"/>
        <end position="112"/>
    </location>
</feature>
<dbReference type="RefSeq" id="WP_245926167.1">
    <property type="nucleotide sequence ID" value="NZ_OMOR01000003.1"/>
</dbReference>
<evidence type="ECO:0000256" key="7">
    <source>
        <dbReference type="ARBA" id="ARBA00023136"/>
    </source>
</evidence>
<dbReference type="Gene3D" id="2.130.10.130">
    <property type="entry name" value="Integrin alpha, N-terminal"/>
    <property type="match status" value="1"/>
</dbReference>